<dbReference type="EMBL" id="UOFY01000036">
    <property type="protein sequence ID" value="VAX09371.1"/>
    <property type="molecule type" value="Genomic_DNA"/>
</dbReference>
<protein>
    <submittedName>
        <fullName evidence="4">Acyl-CoA:1-acyl-sn-glycerol-3-phosphate acyltransferase</fullName>
        <ecNumber evidence="4">2.3.1.51</ecNumber>
    </submittedName>
</protein>
<dbReference type="SUPFAM" id="SSF69593">
    <property type="entry name" value="Glycerol-3-phosphate (1)-acyltransferase"/>
    <property type="match status" value="1"/>
</dbReference>
<evidence type="ECO:0000259" key="3">
    <source>
        <dbReference type="SMART" id="SM00563"/>
    </source>
</evidence>
<proteinExistence type="predicted"/>
<organism evidence="4">
    <name type="scientific">hydrothermal vent metagenome</name>
    <dbReference type="NCBI Taxonomy" id="652676"/>
    <lineage>
        <taxon>unclassified sequences</taxon>
        <taxon>metagenomes</taxon>
        <taxon>ecological metagenomes</taxon>
    </lineage>
</organism>
<dbReference type="GO" id="GO:0003841">
    <property type="term" value="F:1-acylglycerol-3-phosphate O-acyltransferase activity"/>
    <property type="evidence" value="ECO:0007669"/>
    <property type="project" value="UniProtKB-EC"/>
</dbReference>
<dbReference type="SMART" id="SM00563">
    <property type="entry name" value="PlsC"/>
    <property type="match status" value="1"/>
</dbReference>
<dbReference type="Pfam" id="PF01553">
    <property type="entry name" value="Acyltransferase"/>
    <property type="match status" value="1"/>
</dbReference>
<name>A0A3B1B5B0_9ZZZZ</name>
<evidence type="ECO:0000256" key="2">
    <source>
        <dbReference type="ARBA" id="ARBA00023315"/>
    </source>
</evidence>
<sequence length="224" mass="24867">MVLSIITVSIIFSFLIWLGLRANEADWGKPWVNVIDGWLRLFLKYYHRYQHMPVELPEQGAALLAGNHVSGLDPLMLIAACQRPVRFMIAREEYERFGLRWLFRAGGCIPVERSGKPEKAFRAALAALHQGEVVGIFPEGGMHLSSHPPKRLKRGVAVLAELSQARVYPVKVSGTAAEGHVITAVIKRAHAQLQTFPPMDCALLGQPVCLEQLAALWRKGSQGE</sequence>
<dbReference type="CDD" id="cd07989">
    <property type="entry name" value="LPLAT_AGPAT-like"/>
    <property type="match status" value="1"/>
</dbReference>
<dbReference type="InterPro" id="IPR002123">
    <property type="entry name" value="Plipid/glycerol_acylTrfase"/>
</dbReference>
<dbReference type="AlphaFoldDB" id="A0A3B1B5B0"/>
<feature type="domain" description="Phospholipid/glycerol acyltransferase" evidence="3">
    <location>
        <begin position="62"/>
        <end position="175"/>
    </location>
</feature>
<keyword evidence="2 4" id="KW-0012">Acyltransferase</keyword>
<accession>A0A3B1B5B0</accession>
<dbReference type="GO" id="GO:0006654">
    <property type="term" value="P:phosphatidic acid biosynthetic process"/>
    <property type="evidence" value="ECO:0007669"/>
    <property type="project" value="TreeGrafter"/>
</dbReference>
<gene>
    <name evidence="4" type="ORF">MNBD_GAMMA25-942</name>
</gene>
<dbReference type="PANTHER" id="PTHR10434:SF11">
    <property type="entry name" value="1-ACYL-SN-GLYCEROL-3-PHOSPHATE ACYLTRANSFERASE"/>
    <property type="match status" value="1"/>
</dbReference>
<keyword evidence="1 4" id="KW-0808">Transferase</keyword>
<reference evidence="4" key="1">
    <citation type="submission" date="2018-06" db="EMBL/GenBank/DDBJ databases">
        <authorList>
            <person name="Zhirakovskaya E."/>
        </authorList>
    </citation>
    <scope>NUCLEOTIDE SEQUENCE</scope>
</reference>
<evidence type="ECO:0000313" key="4">
    <source>
        <dbReference type="EMBL" id="VAX09371.1"/>
    </source>
</evidence>
<evidence type="ECO:0000256" key="1">
    <source>
        <dbReference type="ARBA" id="ARBA00022679"/>
    </source>
</evidence>
<dbReference type="EC" id="2.3.1.51" evidence="4"/>
<dbReference type="PANTHER" id="PTHR10434">
    <property type="entry name" value="1-ACYL-SN-GLYCEROL-3-PHOSPHATE ACYLTRANSFERASE"/>
    <property type="match status" value="1"/>
</dbReference>